<sequence length="538" mass="60504">MKMFVLGITLIILCSDAAMAQVQQFPYEAVVQSDNLELRSGPGRKYYSTSKLNKGDRVTVHRHDPGGWYMVAPLSNSYSWIQADKVQTEDGTTGVVTSNQVSVRVGSRVGNSRDVEQLRVSKGDTVQILERVAVSTTGGKINMYKIVSPRGEYRWTMGQFVIPVSNKVKQQQDSDPFTIPSSAARPATVTEIQTVSNKSWKNGYEDDSRLKGFRVVSNRTSQPSQGAIVRQQKYLNDCDQRLRETLKREPSEWELSKHRKEYETLSTLSVHKSIQSRVQQRLETLKKYQHIKDEYDGFMGVMNKTDQKDKELTKQLENQIKTMALPSGATIQNPDGSFEIQQGNTNFPIFQGGLPPLPTETETFLPSAPLLVPNSSQEASMPPRLLAPSAQQPETSRVVQSVPQQQQIIRQRKIIKKPSVIQQQSAIRTALKPIEMAQSNVAVLPKVEIKKREQALPQFDSAGIVRRASNWTPQRPHYVLVQPNGRLVIHLHSVPSINLEQAVGKSVGLHGKRYRRSDLRVDLLVVNKITPVRLVPKQ</sequence>
<feature type="domain" description="SH3b" evidence="1">
    <location>
        <begin position="26"/>
        <end position="105"/>
    </location>
</feature>
<organism evidence="2">
    <name type="scientific">hydrothermal vent metagenome</name>
    <dbReference type="NCBI Taxonomy" id="652676"/>
    <lineage>
        <taxon>unclassified sequences</taxon>
        <taxon>metagenomes</taxon>
        <taxon>ecological metagenomes</taxon>
    </lineage>
</organism>
<evidence type="ECO:0000313" key="2">
    <source>
        <dbReference type="EMBL" id="VAX42084.1"/>
    </source>
</evidence>
<accession>A0A3B1DZQ7</accession>
<dbReference type="SMART" id="SM00287">
    <property type="entry name" value="SH3b"/>
    <property type="match status" value="1"/>
</dbReference>
<dbReference type="PROSITE" id="PS51781">
    <property type="entry name" value="SH3B"/>
    <property type="match status" value="1"/>
</dbReference>
<evidence type="ECO:0000259" key="1">
    <source>
        <dbReference type="PROSITE" id="PS51781"/>
    </source>
</evidence>
<name>A0A3B1DZQ7_9ZZZZ</name>
<dbReference type="EMBL" id="UOGL01000620">
    <property type="protein sequence ID" value="VAX42084.1"/>
    <property type="molecule type" value="Genomic_DNA"/>
</dbReference>
<dbReference type="Gene3D" id="2.30.30.40">
    <property type="entry name" value="SH3 Domains"/>
    <property type="match status" value="1"/>
</dbReference>
<dbReference type="AlphaFoldDB" id="A0A3B1DZQ7"/>
<reference evidence="2" key="1">
    <citation type="submission" date="2018-06" db="EMBL/GenBank/DDBJ databases">
        <authorList>
            <person name="Zhirakovskaya E."/>
        </authorList>
    </citation>
    <scope>NUCLEOTIDE SEQUENCE</scope>
</reference>
<protein>
    <recommendedName>
        <fullName evidence="1">SH3b domain-containing protein</fullName>
    </recommendedName>
</protein>
<dbReference type="InterPro" id="IPR003646">
    <property type="entry name" value="SH3-like_bac-type"/>
</dbReference>
<proteinExistence type="predicted"/>
<gene>
    <name evidence="2" type="ORF">MNBD_PLANCTO02-1745</name>
</gene>